<dbReference type="GO" id="GO:0000155">
    <property type="term" value="F:phosphorelay sensor kinase activity"/>
    <property type="evidence" value="ECO:0007669"/>
    <property type="project" value="InterPro"/>
</dbReference>
<dbReference type="PANTHER" id="PTHR45339:SF1">
    <property type="entry name" value="HYBRID SIGNAL TRANSDUCTION HISTIDINE KINASE J"/>
    <property type="match status" value="1"/>
</dbReference>
<dbReference type="InterPro" id="IPR001789">
    <property type="entry name" value="Sig_transdc_resp-reg_receiver"/>
</dbReference>
<dbReference type="InterPro" id="IPR005467">
    <property type="entry name" value="His_kinase_dom"/>
</dbReference>
<dbReference type="Gene3D" id="3.40.50.2300">
    <property type="match status" value="1"/>
</dbReference>
<keyword evidence="9" id="KW-0418">Kinase</keyword>
<keyword evidence="10" id="KW-0067">ATP-binding</keyword>
<evidence type="ECO:0000256" key="14">
    <source>
        <dbReference type="PROSITE-ProRule" id="PRU00169"/>
    </source>
</evidence>
<evidence type="ECO:0000256" key="15">
    <source>
        <dbReference type="SAM" id="Coils"/>
    </source>
</evidence>
<evidence type="ECO:0000256" key="3">
    <source>
        <dbReference type="ARBA" id="ARBA00012438"/>
    </source>
</evidence>
<feature type="coiled-coil region" evidence="15">
    <location>
        <begin position="354"/>
        <end position="402"/>
    </location>
</feature>
<sequence>MTRLNFRQRQFLTLLTVGVIPLIIVVAIGLPYSRNAVIRQMTSRLEIVADLQTIQVQRWLNQGHRAARLISTSQQVHTYLEELMTPADRERVAQRHAELQARLRTVMTIFPSVRMISILHPTSGRVLFSTDPTQTGRERRTEDYFVRGRQHLYVSPVFYSVGQESPILTISAPIRELEHGALLGVIAVQMNLENLDSALANLADVHDTGRIYLVEAVYGFYVTLPSDVQGGPLRTIARSEGVRRILAGQDGTGIYPDPRGVSVLGIYRRLSDVNLGLLVEIEEAELTSRITYIWHWIMLIALFFVVMAAVAARYLTDRLVHPLEQIASAARALTAGNLAYRTPVKRSDEIGHLATAFNQMAERLQRHYENLEHLVAQRTSELAEATQQAESARTQAEAANQAKSTFLANMSHELRTPLNAILGFAGIMQHNPGLSLEEQENLAIIQRSGDHLLTLINQVLDLSKIEAGHLTLEAHDFDLHAFLEDVEDMFSLKAQDKGLRLLFTRDESVPRYVWADEIKLRQVLINLLSNALKFTDQGYIQVSLRREEDDLSEDGSASPALNLHFSVTDTGPGIAPEERESLFEAFTQTETGKLAQEGTGLGLSISRKFVRLMEGDIQVESEVGHGSTFSFVIAVKRGKPQEQHQKRAVQHVIALEPGQPRYRLLIADDKVDNRRLFVKLLAPLGFELQEAANGQEAIDTWRQWHPHLIWMDLRMPGMDGCEAAQIIRYHEASMSAGPANVAATKIIGVSASTVEEKREMVLLKACNDFLQKPFRDTQVFDLLHKHLGVRYLYGASGQPYPLSSDAAAHAFDPSSLTDLPQVVFQQLEQATITTDITQLTLLIEEIRNHNPSLAATLTALVEDFNYTPILTAIHHVKTHNEALLGDALSSDG</sequence>
<evidence type="ECO:0000256" key="12">
    <source>
        <dbReference type="ARBA" id="ARBA00023012"/>
    </source>
</evidence>
<comment type="caution">
    <text evidence="20">The sequence shown here is derived from an EMBL/GenBank/DDBJ whole genome shotgun (WGS) entry which is preliminary data.</text>
</comment>
<dbReference type="Proteomes" id="UP000649604">
    <property type="component" value="Unassembled WGS sequence"/>
</dbReference>
<evidence type="ECO:0000259" key="19">
    <source>
        <dbReference type="PROSITE" id="PS50885"/>
    </source>
</evidence>
<dbReference type="SUPFAM" id="SSF55874">
    <property type="entry name" value="ATPase domain of HSP90 chaperone/DNA topoisomerase II/histidine kinase"/>
    <property type="match status" value="1"/>
</dbReference>
<dbReference type="InterPro" id="IPR003661">
    <property type="entry name" value="HisK_dim/P_dom"/>
</dbReference>
<proteinExistence type="predicted"/>
<dbReference type="CDD" id="cd06225">
    <property type="entry name" value="HAMP"/>
    <property type="match status" value="1"/>
</dbReference>
<organism evidence="20 21">
    <name type="scientific">candidate division KSB3 bacterium</name>
    <dbReference type="NCBI Taxonomy" id="2044937"/>
    <lineage>
        <taxon>Bacteria</taxon>
        <taxon>candidate division KSB3</taxon>
    </lineage>
</organism>
<dbReference type="Pfam" id="PF00072">
    <property type="entry name" value="Response_reg"/>
    <property type="match status" value="1"/>
</dbReference>
<dbReference type="CDD" id="cd00082">
    <property type="entry name" value="HisKA"/>
    <property type="match status" value="1"/>
</dbReference>
<dbReference type="InterPro" id="IPR036890">
    <property type="entry name" value="HATPase_C_sf"/>
</dbReference>
<accession>A0A9D5Q4B1</accession>
<evidence type="ECO:0000256" key="16">
    <source>
        <dbReference type="SAM" id="Phobius"/>
    </source>
</evidence>
<dbReference type="GO" id="GO:0005886">
    <property type="term" value="C:plasma membrane"/>
    <property type="evidence" value="ECO:0007669"/>
    <property type="project" value="UniProtKB-SubCell"/>
</dbReference>
<reference evidence="20" key="1">
    <citation type="submission" date="2019-11" db="EMBL/GenBank/DDBJ databases">
        <title>Microbial mats filling the niche in hypersaline microbial mats.</title>
        <authorList>
            <person name="Wong H.L."/>
            <person name="Macleod F.I."/>
            <person name="White R.A. III"/>
            <person name="Burns B.P."/>
        </authorList>
    </citation>
    <scope>NUCLEOTIDE SEQUENCE</scope>
    <source>
        <strain evidence="20">Rbin_158</strain>
    </source>
</reference>
<keyword evidence="12" id="KW-0902">Two-component regulatory system</keyword>
<dbReference type="Pfam" id="PF00672">
    <property type="entry name" value="HAMP"/>
    <property type="match status" value="1"/>
</dbReference>
<keyword evidence="5 14" id="KW-0597">Phosphoprotein</keyword>
<evidence type="ECO:0000256" key="6">
    <source>
        <dbReference type="ARBA" id="ARBA00022679"/>
    </source>
</evidence>
<dbReference type="SUPFAM" id="SSF158472">
    <property type="entry name" value="HAMP domain-like"/>
    <property type="match status" value="1"/>
</dbReference>
<dbReference type="EMBL" id="WJJP01000010">
    <property type="protein sequence ID" value="MBD3323007.1"/>
    <property type="molecule type" value="Genomic_DNA"/>
</dbReference>
<dbReference type="SUPFAM" id="SSF52172">
    <property type="entry name" value="CheY-like"/>
    <property type="match status" value="1"/>
</dbReference>
<dbReference type="FunFam" id="3.30.565.10:FF:000010">
    <property type="entry name" value="Sensor histidine kinase RcsC"/>
    <property type="match status" value="1"/>
</dbReference>
<evidence type="ECO:0000256" key="7">
    <source>
        <dbReference type="ARBA" id="ARBA00022692"/>
    </source>
</evidence>
<dbReference type="SMART" id="SM00388">
    <property type="entry name" value="HisKA"/>
    <property type="match status" value="1"/>
</dbReference>
<evidence type="ECO:0000256" key="8">
    <source>
        <dbReference type="ARBA" id="ARBA00022741"/>
    </source>
</evidence>
<evidence type="ECO:0000256" key="13">
    <source>
        <dbReference type="ARBA" id="ARBA00023136"/>
    </source>
</evidence>
<protein>
    <recommendedName>
        <fullName evidence="3">histidine kinase</fullName>
        <ecNumber evidence="3">2.7.13.3</ecNumber>
    </recommendedName>
</protein>
<evidence type="ECO:0000256" key="9">
    <source>
        <dbReference type="ARBA" id="ARBA00022777"/>
    </source>
</evidence>
<dbReference type="InterPro" id="IPR004358">
    <property type="entry name" value="Sig_transdc_His_kin-like_C"/>
</dbReference>
<comment type="catalytic activity">
    <reaction evidence="1">
        <text>ATP + protein L-histidine = ADP + protein N-phospho-L-histidine.</text>
        <dbReference type="EC" id="2.7.13.3"/>
    </reaction>
</comment>
<evidence type="ECO:0000259" key="17">
    <source>
        <dbReference type="PROSITE" id="PS50109"/>
    </source>
</evidence>
<dbReference type="PROSITE" id="PS50109">
    <property type="entry name" value="HIS_KIN"/>
    <property type="match status" value="1"/>
</dbReference>
<keyword evidence="8" id="KW-0547">Nucleotide-binding</keyword>
<dbReference type="SMART" id="SM00304">
    <property type="entry name" value="HAMP"/>
    <property type="match status" value="1"/>
</dbReference>
<name>A0A9D5Q4B1_9BACT</name>
<evidence type="ECO:0000256" key="10">
    <source>
        <dbReference type="ARBA" id="ARBA00022840"/>
    </source>
</evidence>
<dbReference type="CDD" id="cd16922">
    <property type="entry name" value="HATPase_EvgS-ArcB-TorS-like"/>
    <property type="match status" value="1"/>
</dbReference>
<dbReference type="AlphaFoldDB" id="A0A9D5Q4B1"/>
<comment type="subcellular location">
    <subcellularLocation>
        <location evidence="2">Cell membrane</location>
        <topology evidence="2">Multi-pass membrane protein</topology>
    </subcellularLocation>
</comment>
<keyword evidence="13 16" id="KW-0472">Membrane</keyword>
<evidence type="ECO:0000259" key="18">
    <source>
        <dbReference type="PROSITE" id="PS50110"/>
    </source>
</evidence>
<keyword evidence="15" id="KW-0175">Coiled coil</keyword>
<dbReference type="InterPro" id="IPR033479">
    <property type="entry name" value="dCache_1"/>
</dbReference>
<feature type="transmembrane region" description="Helical" evidence="16">
    <location>
        <begin position="12"/>
        <end position="32"/>
    </location>
</feature>
<evidence type="ECO:0000256" key="11">
    <source>
        <dbReference type="ARBA" id="ARBA00022989"/>
    </source>
</evidence>
<dbReference type="InterPro" id="IPR011006">
    <property type="entry name" value="CheY-like_superfamily"/>
</dbReference>
<dbReference type="PANTHER" id="PTHR45339">
    <property type="entry name" value="HYBRID SIGNAL TRANSDUCTION HISTIDINE KINASE J"/>
    <property type="match status" value="1"/>
</dbReference>
<feature type="domain" description="Response regulatory" evidence="18">
    <location>
        <begin position="663"/>
        <end position="787"/>
    </location>
</feature>
<dbReference type="CDD" id="cd12914">
    <property type="entry name" value="PDC1_DGC_like"/>
    <property type="match status" value="1"/>
</dbReference>
<dbReference type="InterPro" id="IPR003594">
    <property type="entry name" value="HATPase_dom"/>
</dbReference>
<evidence type="ECO:0000313" key="21">
    <source>
        <dbReference type="Proteomes" id="UP000649604"/>
    </source>
</evidence>
<feature type="transmembrane region" description="Helical" evidence="16">
    <location>
        <begin position="293"/>
        <end position="315"/>
    </location>
</feature>
<evidence type="ECO:0000313" key="20">
    <source>
        <dbReference type="EMBL" id="MBD3323007.1"/>
    </source>
</evidence>
<dbReference type="Pfam" id="PF02518">
    <property type="entry name" value="HATPase_c"/>
    <property type="match status" value="1"/>
</dbReference>
<dbReference type="Gene3D" id="6.10.340.10">
    <property type="match status" value="1"/>
</dbReference>
<dbReference type="SUPFAM" id="SSF47384">
    <property type="entry name" value="Homodimeric domain of signal transducing histidine kinase"/>
    <property type="match status" value="1"/>
</dbReference>
<feature type="domain" description="Histidine kinase" evidence="17">
    <location>
        <begin position="409"/>
        <end position="637"/>
    </location>
</feature>
<dbReference type="PRINTS" id="PR00344">
    <property type="entry name" value="BCTRLSENSOR"/>
</dbReference>
<dbReference type="EC" id="2.7.13.3" evidence="3"/>
<keyword evidence="7 16" id="KW-0812">Transmembrane</keyword>
<feature type="modified residue" description="4-aspartylphosphate" evidence="14">
    <location>
        <position position="712"/>
    </location>
</feature>
<dbReference type="InterPro" id="IPR036097">
    <property type="entry name" value="HisK_dim/P_sf"/>
</dbReference>
<dbReference type="FunFam" id="1.10.287.130:FF:000004">
    <property type="entry name" value="Ethylene receptor 1"/>
    <property type="match status" value="1"/>
</dbReference>
<dbReference type="Gene3D" id="3.30.450.20">
    <property type="entry name" value="PAS domain"/>
    <property type="match status" value="1"/>
</dbReference>
<evidence type="ECO:0000256" key="5">
    <source>
        <dbReference type="ARBA" id="ARBA00022553"/>
    </source>
</evidence>
<dbReference type="GO" id="GO:0005524">
    <property type="term" value="F:ATP binding"/>
    <property type="evidence" value="ECO:0007669"/>
    <property type="project" value="UniProtKB-KW"/>
</dbReference>
<evidence type="ECO:0000256" key="4">
    <source>
        <dbReference type="ARBA" id="ARBA00022475"/>
    </source>
</evidence>
<dbReference type="InterPro" id="IPR003660">
    <property type="entry name" value="HAMP_dom"/>
</dbReference>
<dbReference type="SMART" id="SM00448">
    <property type="entry name" value="REC"/>
    <property type="match status" value="1"/>
</dbReference>
<dbReference type="Gene3D" id="3.30.565.10">
    <property type="entry name" value="Histidine kinase-like ATPase, C-terminal domain"/>
    <property type="match status" value="1"/>
</dbReference>
<dbReference type="Pfam" id="PF00512">
    <property type="entry name" value="HisKA"/>
    <property type="match status" value="1"/>
</dbReference>
<keyword evidence="11 16" id="KW-1133">Transmembrane helix</keyword>
<dbReference type="Pfam" id="PF02743">
    <property type="entry name" value="dCache_1"/>
    <property type="match status" value="1"/>
</dbReference>
<dbReference type="SMART" id="SM00387">
    <property type="entry name" value="HATPase_c"/>
    <property type="match status" value="1"/>
</dbReference>
<dbReference type="Gene3D" id="1.10.287.130">
    <property type="match status" value="1"/>
</dbReference>
<feature type="domain" description="HAMP" evidence="19">
    <location>
        <begin position="317"/>
        <end position="369"/>
    </location>
</feature>
<keyword evidence="6" id="KW-0808">Transferase</keyword>
<dbReference type="CDD" id="cd17546">
    <property type="entry name" value="REC_hyHK_CKI1_RcsC-like"/>
    <property type="match status" value="1"/>
</dbReference>
<gene>
    <name evidence="20" type="ORF">GF339_00390</name>
</gene>
<dbReference type="PROSITE" id="PS50110">
    <property type="entry name" value="RESPONSE_REGULATORY"/>
    <property type="match status" value="1"/>
</dbReference>
<dbReference type="PROSITE" id="PS50885">
    <property type="entry name" value="HAMP"/>
    <property type="match status" value="1"/>
</dbReference>
<keyword evidence="4" id="KW-1003">Cell membrane</keyword>
<evidence type="ECO:0000256" key="1">
    <source>
        <dbReference type="ARBA" id="ARBA00000085"/>
    </source>
</evidence>
<evidence type="ECO:0000256" key="2">
    <source>
        <dbReference type="ARBA" id="ARBA00004651"/>
    </source>
</evidence>